<reference evidence="6" key="1">
    <citation type="submission" date="2020-10" db="EMBL/GenBank/DDBJ databases">
        <authorList>
            <person name="Gilroy R."/>
        </authorList>
    </citation>
    <scope>NUCLEOTIDE SEQUENCE</scope>
    <source>
        <strain evidence="6">3924</strain>
    </source>
</reference>
<dbReference type="InterPro" id="IPR000740">
    <property type="entry name" value="GrpE"/>
</dbReference>
<dbReference type="SUPFAM" id="SSF51064">
    <property type="entry name" value="Head domain of nucleotide exchange factor GrpE"/>
    <property type="match status" value="1"/>
</dbReference>
<dbReference type="AlphaFoldDB" id="A0A940DKT0"/>
<proteinExistence type="inferred from homology"/>
<comment type="subcellular location">
    <subcellularLocation>
        <location evidence="3">Cytoplasm</location>
    </subcellularLocation>
</comment>
<dbReference type="Proteomes" id="UP000712007">
    <property type="component" value="Unassembled WGS sequence"/>
</dbReference>
<dbReference type="GO" id="GO:0005737">
    <property type="term" value="C:cytoplasm"/>
    <property type="evidence" value="ECO:0007669"/>
    <property type="project" value="UniProtKB-SubCell"/>
</dbReference>
<accession>A0A940DKT0</accession>
<comment type="subunit">
    <text evidence="3">Homodimer.</text>
</comment>
<dbReference type="GO" id="GO:0006457">
    <property type="term" value="P:protein folding"/>
    <property type="evidence" value="ECO:0007669"/>
    <property type="project" value="InterPro"/>
</dbReference>
<evidence type="ECO:0000313" key="7">
    <source>
        <dbReference type="Proteomes" id="UP000712007"/>
    </source>
</evidence>
<organism evidence="6 7">
    <name type="scientific">Candidatus Aphodosoma intestinipullorum</name>
    <dbReference type="NCBI Taxonomy" id="2840674"/>
    <lineage>
        <taxon>Bacteria</taxon>
        <taxon>Pseudomonadati</taxon>
        <taxon>Bacteroidota</taxon>
        <taxon>Bacteroidia</taxon>
        <taxon>Bacteroidales</taxon>
        <taxon>Candidatus Aphodosoma</taxon>
    </lineage>
</organism>
<sequence>MKNNKKHQETKPEDKAKETQQPDAEVQEQKQEEQATEESGDKEEQTPEENAGKQDDMEKRYAELNDSHLRLMADFDNYRKRTMREKADLIKNAGERIITEFLPIIDNFERALKTMETADDVAAVREGVELIYNQVMTMMKKNGVEVIETEAKPFDTELHEAITTIPAPTPEMKDKIIDCTTKGYKMNDKVIRHAKVVVGA</sequence>
<protein>
    <recommendedName>
        <fullName evidence="3">Protein GrpE</fullName>
    </recommendedName>
    <alternativeName>
        <fullName evidence="3">HSP-70 cofactor</fullName>
    </alternativeName>
</protein>
<dbReference type="PANTHER" id="PTHR21237:SF23">
    <property type="entry name" value="GRPE PROTEIN HOMOLOG, MITOCHONDRIAL"/>
    <property type="match status" value="1"/>
</dbReference>
<keyword evidence="3" id="KW-0963">Cytoplasm</keyword>
<dbReference type="Pfam" id="PF01025">
    <property type="entry name" value="GrpE"/>
    <property type="match status" value="1"/>
</dbReference>
<dbReference type="CDD" id="cd00446">
    <property type="entry name" value="GrpE"/>
    <property type="match status" value="1"/>
</dbReference>
<feature type="region of interest" description="Disordered" evidence="5">
    <location>
        <begin position="1"/>
        <end position="56"/>
    </location>
</feature>
<feature type="compositionally biased region" description="Basic and acidic residues" evidence="5">
    <location>
        <begin position="42"/>
        <end position="56"/>
    </location>
</feature>
<reference evidence="6" key="2">
    <citation type="journal article" date="2021" name="PeerJ">
        <title>Extensive microbial diversity within the chicken gut microbiome revealed by metagenomics and culture.</title>
        <authorList>
            <person name="Gilroy R."/>
            <person name="Ravi A."/>
            <person name="Getino M."/>
            <person name="Pursley I."/>
            <person name="Horton D.L."/>
            <person name="Alikhan N.F."/>
            <person name="Baker D."/>
            <person name="Gharbi K."/>
            <person name="Hall N."/>
            <person name="Watson M."/>
            <person name="Adriaenssens E.M."/>
            <person name="Foster-Nyarko E."/>
            <person name="Jarju S."/>
            <person name="Secka A."/>
            <person name="Antonio M."/>
            <person name="Oren A."/>
            <person name="Chaudhuri R.R."/>
            <person name="La Ragione R."/>
            <person name="Hildebrand F."/>
            <person name="Pallen M.J."/>
        </authorList>
    </citation>
    <scope>NUCLEOTIDE SEQUENCE</scope>
    <source>
        <strain evidence="6">3924</strain>
    </source>
</reference>
<evidence type="ECO:0000256" key="4">
    <source>
        <dbReference type="RuleBase" id="RU004478"/>
    </source>
</evidence>
<dbReference type="HAMAP" id="MF_01151">
    <property type="entry name" value="GrpE"/>
    <property type="match status" value="1"/>
</dbReference>
<dbReference type="InterPro" id="IPR009012">
    <property type="entry name" value="GrpE_head"/>
</dbReference>
<dbReference type="PANTHER" id="PTHR21237">
    <property type="entry name" value="GRPE PROTEIN"/>
    <property type="match status" value="1"/>
</dbReference>
<dbReference type="GO" id="GO:0051087">
    <property type="term" value="F:protein-folding chaperone binding"/>
    <property type="evidence" value="ECO:0007669"/>
    <property type="project" value="InterPro"/>
</dbReference>
<dbReference type="InterPro" id="IPR013805">
    <property type="entry name" value="GrpE_CC"/>
</dbReference>
<dbReference type="EMBL" id="JADIMV010000114">
    <property type="protein sequence ID" value="MBO8440321.1"/>
    <property type="molecule type" value="Genomic_DNA"/>
</dbReference>
<evidence type="ECO:0000256" key="3">
    <source>
        <dbReference type="HAMAP-Rule" id="MF_01151"/>
    </source>
</evidence>
<dbReference type="Gene3D" id="2.30.22.10">
    <property type="entry name" value="Head domain of nucleotide exchange factor GrpE"/>
    <property type="match status" value="1"/>
</dbReference>
<evidence type="ECO:0000256" key="5">
    <source>
        <dbReference type="SAM" id="MobiDB-lite"/>
    </source>
</evidence>
<keyword evidence="3" id="KW-0346">Stress response</keyword>
<keyword evidence="2 3" id="KW-0143">Chaperone</keyword>
<comment type="similarity">
    <text evidence="1 3 4">Belongs to the GrpE family.</text>
</comment>
<gene>
    <name evidence="3 6" type="primary">grpE</name>
    <name evidence="6" type="ORF">IAC51_06685</name>
</gene>
<dbReference type="SUPFAM" id="SSF58014">
    <property type="entry name" value="Coiled-coil domain of nucleotide exchange factor GrpE"/>
    <property type="match status" value="1"/>
</dbReference>
<dbReference type="Gene3D" id="3.90.20.20">
    <property type="match status" value="1"/>
</dbReference>
<dbReference type="PRINTS" id="PR00773">
    <property type="entry name" value="GRPEPROTEIN"/>
</dbReference>
<dbReference type="NCBIfam" id="NF010738">
    <property type="entry name" value="PRK14140.1"/>
    <property type="match status" value="1"/>
</dbReference>
<comment type="function">
    <text evidence="3">Participates actively in the response to hyperosmotic and heat shock by preventing the aggregation of stress-denatured proteins, in association with DnaK and GrpE. It is the nucleotide exchange factor for DnaK and may function as a thermosensor. Unfolded proteins bind initially to DnaJ; upon interaction with the DnaJ-bound protein, DnaK hydrolyzes its bound ATP, resulting in the formation of a stable complex. GrpE releases ADP from DnaK; ATP binding to DnaK triggers the release of the substrate protein, thus completing the reaction cycle. Several rounds of ATP-dependent interactions between DnaJ, DnaK and GrpE are required for fully efficient folding.</text>
</comment>
<comment type="caution">
    <text evidence="6">The sequence shown here is derived from an EMBL/GenBank/DDBJ whole genome shotgun (WGS) entry which is preliminary data.</text>
</comment>
<evidence type="ECO:0000256" key="2">
    <source>
        <dbReference type="ARBA" id="ARBA00023186"/>
    </source>
</evidence>
<feature type="compositionally biased region" description="Basic and acidic residues" evidence="5">
    <location>
        <begin position="1"/>
        <end position="20"/>
    </location>
</feature>
<dbReference type="GO" id="GO:0042803">
    <property type="term" value="F:protein homodimerization activity"/>
    <property type="evidence" value="ECO:0007669"/>
    <property type="project" value="InterPro"/>
</dbReference>
<evidence type="ECO:0000256" key="1">
    <source>
        <dbReference type="ARBA" id="ARBA00009054"/>
    </source>
</evidence>
<name>A0A940DKT0_9BACT</name>
<dbReference type="GO" id="GO:0051082">
    <property type="term" value="F:unfolded protein binding"/>
    <property type="evidence" value="ECO:0007669"/>
    <property type="project" value="TreeGrafter"/>
</dbReference>
<evidence type="ECO:0000313" key="6">
    <source>
        <dbReference type="EMBL" id="MBO8440321.1"/>
    </source>
</evidence>
<dbReference type="GO" id="GO:0000774">
    <property type="term" value="F:adenyl-nucleotide exchange factor activity"/>
    <property type="evidence" value="ECO:0007669"/>
    <property type="project" value="InterPro"/>
</dbReference>